<name>A0ABV2WXS3_9NOCA</name>
<dbReference type="Proteomes" id="UP001550628">
    <property type="component" value="Unassembled WGS sequence"/>
</dbReference>
<keyword evidence="2" id="KW-1185">Reference proteome</keyword>
<dbReference type="EMBL" id="JBEYBF010000026">
    <property type="protein sequence ID" value="MEU1955677.1"/>
    <property type="molecule type" value="Genomic_DNA"/>
</dbReference>
<sequence length="351" mass="39137">MRQQRRYPAGDTAETPVPVAVVLASLDGNLITGPEVLRAGRVYELSVTVQAGPWPDWADRLEVEFLTHLSPEEILVPSFTWERSDHTGDGETYTQTGSLILRFALGPGRPAPPLLTRVAWRGHEENQPKGETLNAAGHRELRLRPYDASRDRATSYPVFDERLLSMYDSLARAGYDPDHLQAFCRLLTGICRTGLKMTWSKRYRRGTKISERQFHDDLHAELMNDPELGGRIERGTPLALGFLDVRHDGITAELKVERKTPVSAQTAPRYMGQPTQYAAADGARLSILTILDMSPKQLPIGTPENYLFTLEPRLHGLDNPEAPSLVAVLVVNGNIPTPSSWSRRRTPTSDT</sequence>
<gene>
    <name evidence="1" type="ORF">ABZ510_27955</name>
</gene>
<reference evidence="1 2" key="1">
    <citation type="submission" date="2024-06" db="EMBL/GenBank/DDBJ databases">
        <title>The Natural Products Discovery Center: Release of the First 8490 Sequenced Strains for Exploring Actinobacteria Biosynthetic Diversity.</title>
        <authorList>
            <person name="Kalkreuter E."/>
            <person name="Kautsar S.A."/>
            <person name="Yang D."/>
            <person name="Bader C.D."/>
            <person name="Teijaro C.N."/>
            <person name="Fluegel L."/>
            <person name="Davis C.M."/>
            <person name="Simpson J.R."/>
            <person name="Lauterbach L."/>
            <person name="Steele A.D."/>
            <person name="Gui C."/>
            <person name="Meng S."/>
            <person name="Li G."/>
            <person name="Viehrig K."/>
            <person name="Ye F."/>
            <person name="Su P."/>
            <person name="Kiefer A.F."/>
            <person name="Nichols A."/>
            <person name="Cepeda A.J."/>
            <person name="Yan W."/>
            <person name="Fan B."/>
            <person name="Jiang Y."/>
            <person name="Adhikari A."/>
            <person name="Zheng C.-J."/>
            <person name="Schuster L."/>
            <person name="Cowan T.M."/>
            <person name="Smanski M.J."/>
            <person name="Chevrette M.G."/>
            <person name="De Carvalho L.P.S."/>
            <person name="Shen B."/>
        </authorList>
    </citation>
    <scope>NUCLEOTIDE SEQUENCE [LARGE SCALE GENOMIC DNA]</scope>
    <source>
        <strain evidence="1 2">NPDC019708</strain>
    </source>
</reference>
<evidence type="ECO:0000313" key="2">
    <source>
        <dbReference type="Proteomes" id="UP001550628"/>
    </source>
</evidence>
<comment type="caution">
    <text evidence="1">The sequence shown here is derived from an EMBL/GenBank/DDBJ whole genome shotgun (WGS) entry which is preliminary data.</text>
</comment>
<organism evidence="1 2">
    <name type="scientific">Nocardia rhamnosiphila</name>
    <dbReference type="NCBI Taxonomy" id="426716"/>
    <lineage>
        <taxon>Bacteria</taxon>
        <taxon>Bacillati</taxon>
        <taxon>Actinomycetota</taxon>
        <taxon>Actinomycetes</taxon>
        <taxon>Mycobacteriales</taxon>
        <taxon>Nocardiaceae</taxon>
        <taxon>Nocardia</taxon>
    </lineage>
</organism>
<accession>A0ABV2WXS3</accession>
<dbReference type="RefSeq" id="WP_356959701.1">
    <property type="nucleotide sequence ID" value="NZ_JBEYBD010000033.1"/>
</dbReference>
<protein>
    <submittedName>
        <fullName evidence="1">Uncharacterized protein</fullName>
    </submittedName>
</protein>
<proteinExistence type="predicted"/>
<evidence type="ECO:0000313" key="1">
    <source>
        <dbReference type="EMBL" id="MEU1955677.1"/>
    </source>
</evidence>